<evidence type="ECO:0000256" key="2">
    <source>
        <dbReference type="SAM" id="Phobius"/>
    </source>
</evidence>
<dbReference type="STRING" id="1038014.SAMN04487910_2365"/>
<keyword evidence="2" id="KW-0812">Transmembrane</keyword>
<proteinExistence type="predicted"/>
<dbReference type="SMART" id="SM00342">
    <property type="entry name" value="HTH_ARAC"/>
    <property type="match status" value="1"/>
</dbReference>
<dbReference type="SUPFAM" id="SSF81901">
    <property type="entry name" value="HCP-like"/>
    <property type="match status" value="1"/>
</dbReference>
<organism evidence="4 5">
    <name type="scientific">Aquimarina amphilecti</name>
    <dbReference type="NCBI Taxonomy" id="1038014"/>
    <lineage>
        <taxon>Bacteria</taxon>
        <taxon>Pseudomonadati</taxon>
        <taxon>Bacteroidota</taxon>
        <taxon>Flavobacteriia</taxon>
        <taxon>Flavobacteriales</taxon>
        <taxon>Flavobacteriaceae</taxon>
        <taxon>Aquimarina</taxon>
    </lineage>
</organism>
<dbReference type="SMART" id="SM00028">
    <property type="entry name" value="TPR"/>
    <property type="match status" value="6"/>
</dbReference>
<keyword evidence="2" id="KW-1133">Transmembrane helix</keyword>
<feature type="domain" description="HTH araC/xylS-type" evidence="3">
    <location>
        <begin position="420"/>
        <end position="528"/>
    </location>
</feature>
<sequence>MTIYSNPLLGKYLIFSLFFFWLNSFNISAQEYDTNDLKELEKQGMIFYKTEEYEKSIATYNKLETTAKKLNNASLVCISNIMKGHIYCRNGKNKEALENYYNALDIIEKTGNVKNEIIVNSGLIIVLSRMNQNTKAKKIALRSLKAIPSTTYHNKENHVRFLTTLSDIYLDAEQYDSVLHYAKQGVEMSKSLKLDELYVDLLIKKGMVFYYQKEYNKSLEYLFEAKEILNNKQINNKSYPTIRTNYFIANCYYQKQSYDKAINVLLNSINSFEESDKFKPPAIRSHLLLVNCYNQKGDYKEAMLWNTKYTALNEYYLKDKDQTVDIIHQKETNKLEQEIIILEAKQTEERQAKNRIFWILLGTAIALICSVFLYFRKLRSNKTIFHKLMQEIDILEASKQNPIHKEELKKEITIDDQKVNEIIKGLEKLEMQEYFLRSDCNLRSMAKKLKTNATYLSKTINTHKEKNFTEYINDLRIEYVLNRLKDDKKFRSYAIQSIATEIGYKSSYSLVKHFKAKTGINPSYYIKSLDKQFEASEIKV</sequence>
<dbReference type="Proteomes" id="UP000198521">
    <property type="component" value="Unassembled WGS sequence"/>
</dbReference>
<evidence type="ECO:0000256" key="1">
    <source>
        <dbReference type="ARBA" id="ARBA00023125"/>
    </source>
</evidence>
<dbReference type="PROSITE" id="PS01124">
    <property type="entry name" value="HTH_ARAC_FAMILY_2"/>
    <property type="match status" value="1"/>
</dbReference>
<keyword evidence="2" id="KW-0472">Membrane</keyword>
<dbReference type="Pfam" id="PF12833">
    <property type="entry name" value="HTH_18"/>
    <property type="match status" value="1"/>
</dbReference>
<name>A0A1H7PYZ3_AQUAM</name>
<feature type="transmembrane region" description="Helical" evidence="2">
    <location>
        <begin position="356"/>
        <end position="375"/>
    </location>
</feature>
<dbReference type="InterPro" id="IPR019734">
    <property type="entry name" value="TPR_rpt"/>
</dbReference>
<keyword evidence="1 4" id="KW-0238">DNA-binding</keyword>
<evidence type="ECO:0000259" key="3">
    <source>
        <dbReference type="PROSITE" id="PS01124"/>
    </source>
</evidence>
<dbReference type="GO" id="GO:0043565">
    <property type="term" value="F:sequence-specific DNA binding"/>
    <property type="evidence" value="ECO:0007669"/>
    <property type="project" value="InterPro"/>
</dbReference>
<dbReference type="EMBL" id="FOAB01000004">
    <property type="protein sequence ID" value="SEL40796.1"/>
    <property type="molecule type" value="Genomic_DNA"/>
</dbReference>
<evidence type="ECO:0000313" key="5">
    <source>
        <dbReference type="Proteomes" id="UP000198521"/>
    </source>
</evidence>
<dbReference type="Gene3D" id="1.25.40.10">
    <property type="entry name" value="Tetratricopeptide repeat domain"/>
    <property type="match status" value="2"/>
</dbReference>
<dbReference type="RefSeq" id="WP_091408553.1">
    <property type="nucleotide sequence ID" value="NZ_FOAB01000004.1"/>
</dbReference>
<gene>
    <name evidence="4" type="ORF">SAMN04487910_2365</name>
</gene>
<dbReference type="InterPro" id="IPR011990">
    <property type="entry name" value="TPR-like_helical_dom_sf"/>
</dbReference>
<dbReference type="Gene3D" id="1.10.10.60">
    <property type="entry name" value="Homeodomain-like"/>
    <property type="match status" value="2"/>
</dbReference>
<dbReference type="AlphaFoldDB" id="A0A1H7PYZ3"/>
<evidence type="ECO:0000313" key="4">
    <source>
        <dbReference type="EMBL" id="SEL40796.1"/>
    </source>
</evidence>
<dbReference type="PANTHER" id="PTHR43280">
    <property type="entry name" value="ARAC-FAMILY TRANSCRIPTIONAL REGULATOR"/>
    <property type="match status" value="1"/>
</dbReference>
<dbReference type="GO" id="GO:0003700">
    <property type="term" value="F:DNA-binding transcription factor activity"/>
    <property type="evidence" value="ECO:0007669"/>
    <property type="project" value="InterPro"/>
</dbReference>
<reference evidence="4 5" key="1">
    <citation type="submission" date="2016-10" db="EMBL/GenBank/DDBJ databases">
        <authorList>
            <person name="de Groot N.N."/>
        </authorList>
    </citation>
    <scope>NUCLEOTIDE SEQUENCE [LARGE SCALE GENOMIC DNA]</scope>
    <source>
        <strain evidence="4 5">DSM 25232</strain>
    </source>
</reference>
<dbReference type="OrthoDB" id="5295174at2"/>
<keyword evidence="5" id="KW-1185">Reference proteome</keyword>
<accession>A0A1H7PYZ3</accession>
<dbReference type="PANTHER" id="PTHR43280:SF34">
    <property type="entry name" value="ARAC-FAMILY TRANSCRIPTIONAL REGULATOR"/>
    <property type="match status" value="1"/>
</dbReference>
<protein>
    <submittedName>
        <fullName evidence="4">AraC-type DNA-binding protein</fullName>
    </submittedName>
</protein>
<dbReference type="InterPro" id="IPR018060">
    <property type="entry name" value="HTH_AraC"/>
</dbReference>